<sequence length="1947" mass="214535">MSRAALFLTLHILLIIQIKAEILTPPYFNLAAGKKITATATCGDEGPELYCKLVGANADHDEHVIQGQVCDYCDSNDEAKKHPPEYAVDGMESWWQSPPLSRGMKYNEVNLTIDLGQEFHVAYVFVRMGNSPRPGLWALEKSTDYGKTFKPWQYFSDSTQDCERYFGKESLQPITKDDTVICSTEYSKIVPLEGGEIPISLLNYRPSSNQYFNSPVLQEWTRATNVRLRLLRTKNLLGHLMSVARQDPTVTRRYFYSIKDISIGGRCMCNGHADNCDPADPNGDTNILVCRCQHNTCGPQCAQCCPGFEQKKWRISQNWDRFACEPCNCHNHTTECSYDPIVDEKRLSLDIHGVYEGGGVCKNCQHNTEGINCNKCQPTFYRPYGKRWDEIDVCQPCNCDLHYSTGNCAEETGQCECRIEYNPPYCDSCAYGYFDYPNCKPCICNLNGTEGEHCTPTDGQCPCKFNYAGKSCEICEDGYYSPECQNCECNSVGSVSHVCDKVSGNCTCKSKYSGRTCNQCEAGYYNYPTCKHCNCDVSGTEPNVCDDINGQCICKTGFGGARCDQCLAGYYMEVRGRERLCVPCNCDPTGSTSTSCSADGKCNCLSNFGGKQCDQCSPGYYKYPDCLPCNCDVSGSIGSTCDDNGICHCKSNFDGVKCDHCREQFYNYPACEECNCDPRGVTASFAGCGSVPAGELCQCKDRVQGRICNDCKPLFWNLQEYNPYGCEECNCNLAGTLGGLGACNTRSGQCTCKMHVNERQCDQCQDGFYRLDSNNVFGCTECDCDIGGSIDNVCDKITGQCRCHSRVEGRRCEQPIRAHYFPTLHQYQYEVEDGVTQSGPVRYRNSDEVFPGYSWKGYVVFSMLQNEVINVVQIPKSSLYRMVLKYVNPIRDPVVATIVITPESVVDIQQKFNVLLKPTAEPQLVTVAGEKGNAPAHLVMNPGNWTVTIKTTKEVMIDYFVLVPEAYYEATVLTKLVDKPCEIGDTKLCRHFVYPSLKNRPIANYTMLVNPVNEFIDNPQQLKELAAAPNTIPILRSEEGMLEYNMKIDQPGAYVVLIEYVSPTNTTRPLNTTESGYPKGPVTVRFQSGDAPEFGGVVNLNECPYTAACRQVVVDDLSKTQIVQVQDANNLIYLLGERDTLAGIKSIIAIPEADWHLDYITPRPFCLRRNGKCEPAIFSGAVDSKKLEIELGTGGDRMRKPSILDNSTDVVFLTPSADAIVVEGKVANPGDYVLLVHYYQPDNPESTIKATLKADGKTYESSVRIQHCPSNSGCFCRDAMFSITADYNSGARACLCDFMGSTELECNTFGGQCPCKPQVIGRSCSACRTGYYGFPNCRPCHCPSTAICDDNGMCICPKNVQGKDCDMCKPFTFNFDMHRGCDDCNCNPLGVLNNNLQCDADNGNCECKPNVIGRVCDHCMPGHFHFPDCLECSCNFDGTTDDVCDQNTAQCYCKKHVKGQACDTCKEEYFNLQPDNPAGCTKCYCFGKTTRCVSSYLGWAAIDGVADWHVYNVEINNTLSIYERSDPPILTNASALVVLFDGEDGGPKVVYFGAPNYYFGKRLTSYGGYLTYSINYNTRNDGSGEAVAAPDVIIGGPNGYLVHYSIEQPPSTQIWTHAVKLTEEEFTTLEGVPVSREAFMNTLVNITSIYIRASYWSDAEDVSLMDVTLELAVEDYINDIHVRRATSVEECQCPQGYRGLSCEQCAEGFYRLSSGFCVPCQCHGHAAACDVNTGICLDCTDNTMGDHCEQCIPGYHGDATMGTPRDCLICACPMPYTSNNFALSCDLSENGSLISCNCKPGYGGARCEYCAAGYYGVPEQIGDYCKPCNCSGNININDPSSCDSITGDCLKCVNNTAGAACNLCAPGFFGDAILSKNCTACVCDEFGMERCDPTTGTCVCRPGVIGDKCDRCAPNHWGINSGFGCTPCDCGLASESEQCDDNIGQCK</sequence>
<accession>A0ACC1DJY2</accession>
<protein>
    <submittedName>
        <fullName evidence="1">Uncharacterized protein</fullName>
    </submittedName>
</protein>
<gene>
    <name evidence="1" type="ORF">K1T71_000396</name>
</gene>
<dbReference type="EMBL" id="CM034387">
    <property type="protein sequence ID" value="KAJ0183973.1"/>
    <property type="molecule type" value="Genomic_DNA"/>
</dbReference>
<keyword evidence="2" id="KW-1185">Reference proteome</keyword>
<evidence type="ECO:0000313" key="2">
    <source>
        <dbReference type="Proteomes" id="UP000824533"/>
    </source>
</evidence>
<dbReference type="Proteomes" id="UP000824533">
    <property type="component" value="Linkage Group LG01"/>
</dbReference>
<name>A0ACC1DJY2_9NEOP</name>
<reference evidence="1 2" key="1">
    <citation type="journal article" date="2021" name="Front. Genet.">
        <title>Chromosome-Level Genome Assembly Reveals Significant Gene Expansion in the Toll and IMD Signaling Pathways of Dendrolimus kikuchii.</title>
        <authorList>
            <person name="Zhou J."/>
            <person name="Wu P."/>
            <person name="Xiong Z."/>
            <person name="Liu N."/>
            <person name="Zhao N."/>
            <person name="Ji M."/>
            <person name="Qiu Y."/>
            <person name="Yang B."/>
        </authorList>
    </citation>
    <scope>NUCLEOTIDE SEQUENCE [LARGE SCALE GENOMIC DNA]</scope>
    <source>
        <strain evidence="1">Ann1</strain>
    </source>
</reference>
<proteinExistence type="predicted"/>
<organism evidence="1 2">
    <name type="scientific">Dendrolimus kikuchii</name>
    <dbReference type="NCBI Taxonomy" id="765133"/>
    <lineage>
        <taxon>Eukaryota</taxon>
        <taxon>Metazoa</taxon>
        <taxon>Ecdysozoa</taxon>
        <taxon>Arthropoda</taxon>
        <taxon>Hexapoda</taxon>
        <taxon>Insecta</taxon>
        <taxon>Pterygota</taxon>
        <taxon>Neoptera</taxon>
        <taxon>Endopterygota</taxon>
        <taxon>Lepidoptera</taxon>
        <taxon>Glossata</taxon>
        <taxon>Ditrysia</taxon>
        <taxon>Bombycoidea</taxon>
        <taxon>Lasiocampidae</taxon>
        <taxon>Dendrolimus</taxon>
    </lineage>
</organism>
<comment type="caution">
    <text evidence="1">The sequence shown here is derived from an EMBL/GenBank/DDBJ whole genome shotgun (WGS) entry which is preliminary data.</text>
</comment>
<evidence type="ECO:0000313" key="1">
    <source>
        <dbReference type="EMBL" id="KAJ0183973.1"/>
    </source>
</evidence>